<keyword evidence="5" id="KW-0597">Phosphoprotein</keyword>
<evidence type="ECO:0000256" key="14">
    <source>
        <dbReference type="ARBA" id="ARBA00023136"/>
    </source>
</evidence>
<evidence type="ECO:0000259" key="19">
    <source>
        <dbReference type="PROSITE" id="PS50885"/>
    </source>
</evidence>
<keyword evidence="14 17" id="KW-0472">Membrane</keyword>
<evidence type="ECO:0000259" key="18">
    <source>
        <dbReference type="PROSITE" id="PS50109"/>
    </source>
</evidence>
<keyword evidence="8" id="KW-0547">Nucleotide-binding</keyword>
<dbReference type="Pfam" id="PF02518">
    <property type="entry name" value="HATPase_c"/>
    <property type="match status" value="1"/>
</dbReference>
<comment type="caution">
    <text evidence="20">The sequence shown here is derived from an EMBL/GenBank/DDBJ whole genome shotgun (WGS) entry which is preliminary data.</text>
</comment>
<dbReference type="PANTHER" id="PTHR45528:SF11">
    <property type="entry name" value="HISTIDINE KINASE"/>
    <property type="match status" value="1"/>
</dbReference>
<dbReference type="SMART" id="SM00304">
    <property type="entry name" value="HAMP"/>
    <property type="match status" value="1"/>
</dbReference>
<keyword evidence="13" id="KW-0843">Virulence</keyword>
<protein>
    <recommendedName>
        <fullName evidence="16">Heme sensor protein HssS</fullName>
        <ecNumber evidence="3">2.7.13.3</ecNumber>
    </recommendedName>
</protein>
<keyword evidence="21" id="KW-1185">Reference proteome</keyword>
<feature type="transmembrane region" description="Helical" evidence="17">
    <location>
        <begin position="52"/>
        <end position="77"/>
    </location>
</feature>
<dbReference type="InterPro" id="IPR050398">
    <property type="entry name" value="HssS/ArlS-like"/>
</dbReference>
<dbReference type="EMBL" id="BMFT01000001">
    <property type="protein sequence ID" value="GGH19211.1"/>
    <property type="molecule type" value="Genomic_DNA"/>
</dbReference>
<evidence type="ECO:0000256" key="6">
    <source>
        <dbReference type="ARBA" id="ARBA00022679"/>
    </source>
</evidence>
<feature type="domain" description="Histidine kinase" evidence="18">
    <location>
        <begin position="140"/>
        <end position="355"/>
    </location>
</feature>
<evidence type="ECO:0000256" key="15">
    <source>
        <dbReference type="ARBA" id="ARBA00037219"/>
    </source>
</evidence>
<comment type="function">
    <text evidence="15">Member of the two-component regulatory system HssS/HssR involved in intracellular heme homeostasis and tempering of staphylococcal virulence. HssS functions as a heme sensor histidine kinase which is autophosphorylated at a histidine residue and transfers its phosphate group to an aspartate residue of HssR. HssR/HssS activates the expression of hrtAB, an efflux pump, in response to extracellular heme, hemin, hemoglobin or blood.</text>
</comment>
<dbReference type="PRINTS" id="PR00344">
    <property type="entry name" value="BCTRLSENSOR"/>
</dbReference>
<dbReference type="InterPro" id="IPR005467">
    <property type="entry name" value="His_kinase_dom"/>
</dbReference>
<dbReference type="RefSeq" id="WP_188537439.1">
    <property type="nucleotide sequence ID" value="NZ_BMFT01000001.1"/>
</dbReference>
<dbReference type="CDD" id="cd00082">
    <property type="entry name" value="HisKA"/>
    <property type="match status" value="1"/>
</dbReference>
<keyword evidence="6" id="KW-0808">Transferase</keyword>
<evidence type="ECO:0000256" key="17">
    <source>
        <dbReference type="SAM" id="Phobius"/>
    </source>
</evidence>
<dbReference type="InterPro" id="IPR003594">
    <property type="entry name" value="HATPase_dom"/>
</dbReference>
<comment type="catalytic activity">
    <reaction evidence="1">
        <text>ATP + protein L-histidine = ADP + protein N-phospho-L-histidine.</text>
        <dbReference type="EC" id="2.7.13.3"/>
    </reaction>
</comment>
<keyword evidence="12" id="KW-0902">Two-component regulatory system</keyword>
<sequence>MRTKSFWKKTWFVVVHIFQIVGIMITVALSWMAANFLTKAIYTIYSQPTSHYLVQIIDAVLGVIIFIVVVFVIGIFLRPRQLALMTAIIDAMRRISKGDFKVKLEMTEQRGEFQKIIQSINEMAQDLGQLESMRQDFISNVSHEIQSPLTSIRGFARALRNRDLSEDKREHYLDIIEGESRRLSQMSDNLLKLSSLESDKPSFETHCYRLDHQLQNVVLANEPQWLAKGIQVDLNLQEIEIKAAEDLLNQVWVNLLHNSIKFTPDAGAISIRLIATENGAEVTIEDTGIGIASEDLVHIFERFYKADKSRNREAGGSGLGLSIVKKIIDIHQGDISAQSQIGQGTRFVVTVPYSFE</sequence>
<evidence type="ECO:0000256" key="10">
    <source>
        <dbReference type="ARBA" id="ARBA00022840"/>
    </source>
</evidence>
<dbReference type="InterPro" id="IPR003660">
    <property type="entry name" value="HAMP_dom"/>
</dbReference>
<evidence type="ECO:0000256" key="4">
    <source>
        <dbReference type="ARBA" id="ARBA00022475"/>
    </source>
</evidence>
<keyword evidence="11 17" id="KW-1133">Transmembrane helix</keyword>
<dbReference type="GO" id="GO:0016301">
    <property type="term" value="F:kinase activity"/>
    <property type="evidence" value="ECO:0007669"/>
    <property type="project" value="UniProtKB-KW"/>
</dbReference>
<reference evidence="21" key="1">
    <citation type="journal article" date="2019" name="Int. J. Syst. Evol. Microbiol.">
        <title>The Global Catalogue of Microorganisms (GCM) 10K type strain sequencing project: providing services to taxonomists for standard genome sequencing and annotation.</title>
        <authorList>
            <consortium name="The Broad Institute Genomics Platform"/>
            <consortium name="The Broad Institute Genome Sequencing Center for Infectious Disease"/>
            <person name="Wu L."/>
            <person name="Ma J."/>
        </authorList>
    </citation>
    <scope>NUCLEOTIDE SEQUENCE [LARGE SCALE GENOMIC DNA]</scope>
    <source>
        <strain evidence="21">CGMCC 1.12769</strain>
    </source>
</reference>
<comment type="subcellular location">
    <subcellularLocation>
        <location evidence="2">Cell membrane</location>
        <topology evidence="2">Multi-pass membrane protein</topology>
    </subcellularLocation>
</comment>
<dbReference type="InterPro" id="IPR004358">
    <property type="entry name" value="Sig_transdc_His_kin-like_C"/>
</dbReference>
<dbReference type="Gene3D" id="1.10.287.130">
    <property type="match status" value="1"/>
</dbReference>
<feature type="domain" description="HAMP" evidence="19">
    <location>
        <begin position="85"/>
        <end position="132"/>
    </location>
</feature>
<keyword evidence="10" id="KW-0067">ATP-binding</keyword>
<dbReference type="PANTHER" id="PTHR45528">
    <property type="entry name" value="SENSOR HISTIDINE KINASE CPXA"/>
    <property type="match status" value="1"/>
</dbReference>
<proteinExistence type="predicted"/>
<dbReference type="InterPro" id="IPR036097">
    <property type="entry name" value="HisK_dim/P_sf"/>
</dbReference>
<evidence type="ECO:0000256" key="13">
    <source>
        <dbReference type="ARBA" id="ARBA00023026"/>
    </source>
</evidence>
<feature type="transmembrane region" description="Helical" evidence="17">
    <location>
        <begin position="12"/>
        <end position="32"/>
    </location>
</feature>
<dbReference type="Gene3D" id="6.10.340.10">
    <property type="match status" value="1"/>
</dbReference>
<gene>
    <name evidence="20" type="ORF">GCM10008013_15730</name>
</gene>
<dbReference type="InterPro" id="IPR036890">
    <property type="entry name" value="HATPase_C_sf"/>
</dbReference>
<dbReference type="SUPFAM" id="SSF55874">
    <property type="entry name" value="ATPase domain of HSP90 chaperone/DNA topoisomerase II/histidine kinase"/>
    <property type="match status" value="1"/>
</dbReference>
<evidence type="ECO:0000313" key="20">
    <source>
        <dbReference type="EMBL" id="GGH19211.1"/>
    </source>
</evidence>
<dbReference type="PROSITE" id="PS50885">
    <property type="entry name" value="HAMP"/>
    <property type="match status" value="1"/>
</dbReference>
<dbReference type="EC" id="2.7.13.3" evidence="3"/>
<dbReference type="Gene3D" id="3.30.565.10">
    <property type="entry name" value="Histidine kinase-like ATPase, C-terminal domain"/>
    <property type="match status" value="1"/>
</dbReference>
<dbReference type="PROSITE" id="PS50109">
    <property type="entry name" value="HIS_KIN"/>
    <property type="match status" value="1"/>
</dbReference>
<evidence type="ECO:0000256" key="5">
    <source>
        <dbReference type="ARBA" id="ARBA00022553"/>
    </source>
</evidence>
<keyword evidence="4" id="KW-1003">Cell membrane</keyword>
<name>A0ABQ1YCG0_9BACL</name>
<dbReference type="SMART" id="SM00387">
    <property type="entry name" value="HATPase_c"/>
    <property type="match status" value="1"/>
</dbReference>
<evidence type="ECO:0000256" key="8">
    <source>
        <dbReference type="ARBA" id="ARBA00022741"/>
    </source>
</evidence>
<accession>A0ABQ1YCG0</accession>
<evidence type="ECO:0000256" key="3">
    <source>
        <dbReference type="ARBA" id="ARBA00012438"/>
    </source>
</evidence>
<keyword evidence="7 17" id="KW-0812">Transmembrane</keyword>
<dbReference type="Proteomes" id="UP000659344">
    <property type="component" value="Unassembled WGS sequence"/>
</dbReference>
<evidence type="ECO:0000256" key="12">
    <source>
        <dbReference type="ARBA" id="ARBA00023012"/>
    </source>
</evidence>
<evidence type="ECO:0000256" key="1">
    <source>
        <dbReference type="ARBA" id="ARBA00000085"/>
    </source>
</evidence>
<evidence type="ECO:0000256" key="9">
    <source>
        <dbReference type="ARBA" id="ARBA00022777"/>
    </source>
</evidence>
<dbReference type="SUPFAM" id="SSF47384">
    <property type="entry name" value="Homodimeric domain of signal transducing histidine kinase"/>
    <property type="match status" value="1"/>
</dbReference>
<evidence type="ECO:0000256" key="2">
    <source>
        <dbReference type="ARBA" id="ARBA00004651"/>
    </source>
</evidence>
<keyword evidence="9 20" id="KW-0418">Kinase</keyword>
<dbReference type="CDD" id="cd00075">
    <property type="entry name" value="HATPase"/>
    <property type="match status" value="1"/>
</dbReference>
<dbReference type="SUPFAM" id="SSF158472">
    <property type="entry name" value="HAMP domain-like"/>
    <property type="match status" value="1"/>
</dbReference>
<evidence type="ECO:0000256" key="16">
    <source>
        <dbReference type="ARBA" id="ARBA00040841"/>
    </source>
</evidence>
<dbReference type="InterPro" id="IPR003661">
    <property type="entry name" value="HisK_dim/P_dom"/>
</dbReference>
<organism evidence="20 21">
    <name type="scientific">Paenibacillus segetis</name>
    <dbReference type="NCBI Taxonomy" id="1325360"/>
    <lineage>
        <taxon>Bacteria</taxon>
        <taxon>Bacillati</taxon>
        <taxon>Bacillota</taxon>
        <taxon>Bacilli</taxon>
        <taxon>Bacillales</taxon>
        <taxon>Paenibacillaceae</taxon>
        <taxon>Paenibacillus</taxon>
    </lineage>
</organism>
<dbReference type="Pfam" id="PF00672">
    <property type="entry name" value="HAMP"/>
    <property type="match status" value="1"/>
</dbReference>
<dbReference type="CDD" id="cd06225">
    <property type="entry name" value="HAMP"/>
    <property type="match status" value="1"/>
</dbReference>
<evidence type="ECO:0000256" key="11">
    <source>
        <dbReference type="ARBA" id="ARBA00022989"/>
    </source>
</evidence>
<evidence type="ECO:0000313" key="21">
    <source>
        <dbReference type="Proteomes" id="UP000659344"/>
    </source>
</evidence>
<dbReference type="Pfam" id="PF00512">
    <property type="entry name" value="HisKA"/>
    <property type="match status" value="1"/>
</dbReference>
<evidence type="ECO:0000256" key="7">
    <source>
        <dbReference type="ARBA" id="ARBA00022692"/>
    </source>
</evidence>
<dbReference type="SMART" id="SM00388">
    <property type="entry name" value="HisKA"/>
    <property type="match status" value="1"/>
</dbReference>